<dbReference type="SUPFAM" id="SSF53927">
    <property type="entry name" value="Cytidine deaminase-like"/>
    <property type="match status" value="1"/>
</dbReference>
<dbReference type="Gene3D" id="3.40.140.10">
    <property type="entry name" value="Cytidine Deaminase, domain 2"/>
    <property type="match status" value="1"/>
</dbReference>
<protein>
    <recommendedName>
        <fullName evidence="2">CMP/dCMP-type deaminase domain-containing protein</fullName>
    </recommendedName>
</protein>
<dbReference type="PROSITE" id="PS51747">
    <property type="entry name" value="CYT_DCMP_DEAMINASES_2"/>
    <property type="match status" value="1"/>
</dbReference>
<keyword evidence="1" id="KW-0732">Signal</keyword>
<sequence length="226" mass="24532">MNPCALCILLLGSFFPPALCITTADPALFINGIPYSTRSYWMRRANKALQDVTRSLCPFAAFGTAIVNHTYAQGLGDLICIGANQNGQTGNPSLHGEIAAIANCTAILTDPKGRFRLTPSEAQAAFADLTLYTNAESCPMCASAIRWAGFREYVYGTSIDTLICKGWGQIRIASVDVFRASFDLPSRTRLMGGVLANETDPYFLWQYDPTYPCPRGCSRSPDGMSS</sequence>
<accession>A0A507QWS7</accession>
<proteinExistence type="predicted"/>
<feature type="domain" description="CMP/dCMP-type deaminase" evidence="2">
    <location>
        <begin position="36"/>
        <end position="178"/>
    </location>
</feature>
<dbReference type="AlphaFoldDB" id="A0A507QWS7"/>
<reference evidence="3 4" key="1">
    <citation type="submission" date="2019-06" db="EMBL/GenBank/DDBJ databases">
        <title>Wine fermentation using esterase from Monascus purpureus.</title>
        <authorList>
            <person name="Geng C."/>
            <person name="Zhang Y."/>
        </authorList>
    </citation>
    <scope>NUCLEOTIDE SEQUENCE [LARGE SCALE GENOMIC DNA]</scope>
    <source>
        <strain evidence="3">HQ1</strain>
    </source>
</reference>
<dbReference type="GO" id="GO:0002100">
    <property type="term" value="P:tRNA wobble adenosine to inosine editing"/>
    <property type="evidence" value="ECO:0007669"/>
    <property type="project" value="TreeGrafter"/>
</dbReference>
<feature type="signal peptide" evidence="1">
    <location>
        <begin position="1"/>
        <end position="20"/>
    </location>
</feature>
<dbReference type="InterPro" id="IPR002125">
    <property type="entry name" value="CMP_dCMP_dom"/>
</dbReference>
<dbReference type="GO" id="GO:0052717">
    <property type="term" value="F:tRNA-specific adenosine-34 deaminase activity"/>
    <property type="evidence" value="ECO:0007669"/>
    <property type="project" value="TreeGrafter"/>
</dbReference>
<comment type="caution">
    <text evidence="3">The sequence shown here is derived from an EMBL/GenBank/DDBJ whole genome shotgun (WGS) entry which is preliminary data.</text>
</comment>
<organism evidence="3 4">
    <name type="scientific">Monascus purpureus</name>
    <name type="common">Red mold</name>
    <name type="synonym">Monascus anka</name>
    <dbReference type="NCBI Taxonomy" id="5098"/>
    <lineage>
        <taxon>Eukaryota</taxon>
        <taxon>Fungi</taxon>
        <taxon>Dikarya</taxon>
        <taxon>Ascomycota</taxon>
        <taxon>Pezizomycotina</taxon>
        <taxon>Eurotiomycetes</taxon>
        <taxon>Eurotiomycetidae</taxon>
        <taxon>Eurotiales</taxon>
        <taxon>Aspergillaceae</taxon>
        <taxon>Monascus</taxon>
    </lineage>
</organism>
<name>A0A507QWS7_MONPU</name>
<dbReference type="Pfam" id="PF00383">
    <property type="entry name" value="dCMP_cyt_deam_1"/>
    <property type="match status" value="1"/>
</dbReference>
<keyword evidence="4" id="KW-1185">Reference proteome</keyword>
<feature type="chain" id="PRO_5021241205" description="CMP/dCMP-type deaminase domain-containing protein" evidence="1">
    <location>
        <begin position="21"/>
        <end position="226"/>
    </location>
</feature>
<dbReference type="PANTHER" id="PTHR11079">
    <property type="entry name" value="CYTOSINE DEAMINASE FAMILY MEMBER"/>
    <property type="match status" value="1"/>
</dbReference>
<evidence type="ECO:0000256" key="1">
    <source>
        <dbReference type="SAM" id="SignalP"/>
    </source>
</evidence>
<dbReference type="Proteomes" id="UP000319663">
    <property type="component" value="Unassembled WGS sequence"/>
</dbReference>
<dbReference type="InterPro" id="IPR016193">
    <property type="entry name" value="Cytidine_deaminase-like"/>
</dbReference>
<evidence type="ECO:0000313" key="3">
    <source>
        <dbReference type="EMBL" id="TQB71870.1"/>
    </source>
</evidence>
<gene>
    <name evidence="3" type="ORF">MPDQ_007244</name>
</gene>
<evidence type="ECO:0000259" key="2">
    <source>
        <dbReference type="PROSITE" id="PS51747"/>
    </source>
</evidence>
<dbReference type="PANTHER" id="PTHR11079:SF203">
    <property type="entry name" value="CMP_DCMP-TYPE DEAMINASE DOMAIN-CONTAINING PROTEIN"/>
    <property type="match status" value="1"/>
</dbReference>
<dbReference type="EMBL" id="VIFY01000073">
    <property type="protein sequence ID" value="TQB71870.1"/>
    <property type="molecule type" value="Genomic_DNA"/>
</dbReference>
<dbReference type="CDD" id="cd01285">
    <property type="entry name" value="nucleoside_deaminase"/>
    <property type="match status" value="1"/>
</dbReference>
<dbReference type="STRING" id="5098.A0A507QWS7"/>
<evidence type="ECO:0000313" key="4">
    <source>
        <dbReference type="Proteomes" id="UP000319663"/>
    </source>
</evidence>